<gene>
    <name evidence="2" type="primary">REP1_3</name>
    <name evidence="2" type="ORF">g.118041</name>
</gene>
<protein>
    <submittedName>
        <fullName evidence="2">Repellent protein 1</fullName>
    </submittedName>
</protein>
<name>A0A1D1Z1K6_9ARAE</name>
<evidence type="ECO:0000256" key="1">
    <source>
        <dbReference type="SAM" id="MobiDB-lite"/>
    </source>
</evidence>
<evidence type="ECO:0000313" key="2">
    <source>
        <dbReference type="EMBL" id="JAT60770.1"/>
    </source>
</evidence>
<dbReference type="EMBL" id="GDJX01007166">
    <property type="protein sequence ID" value="JAT60770.1"/>
    <property type="molecule type" value="Transcribed_RNA"/>
</dbReference>
<feature type="compositionally biased region" description="Basic and acidic residues" evidence="1">
    <location>
        <begin position="1"/>
        <end position="29"/>
    </location>
</feature>
<feature type="region of interest" description="Disordered" evidence="1">
    <location>
        <begin position="1"/>
        <end position="35"/>
    </location>
</feature>
<sequence length="128" mass="13762">MEIVKPKPPEPPPEKKPEPIKDKPKDDPPKPAPPTPPVNVTICLAGCVCRCNWDHSCRGCQDGQGGHRPCSCGCGGQYRPCQCHCGRGYVRVGGYPPACVGPSHPQLGHNPTWQLICEDQPATACIVM</sequence>
<accession>A0A1D1Z1K6</accession>
<organism evidence="2">
    <name type="scientific">Anthurium amnicola</name>
    <dbReference type="NCBI Taxonomy" id="1678845"/>
    <lineage>
        <taxon>Eukaryota</taxon>
        <taxon>Viridiplantae</taxon>
        <taxon>Streptophyta</taxon>
        <taxon>Embryophyta</taxon>
        <taxon>Tracheophyta</taxon>
        <taxon>Spermatophyta</taxon>
        <taxon>Magnoliopsida</taxon>
        <taxon>Liliopsida</taxon>
        <taxon>Araceae</taxon>
        <taxon>Pothoideae</taxon>
        <taxon>Potheae</taxon>
        <taxon>Anthurium</taxon>
    </lineage>
</organism>
<proteinExistence type="predicted"/>
<dbReference type="AlphaFoldDB" id="A0A1D1Z1K6"/>
<reference evidence="2" key="1">
    <citation type="submission" date="2015-07" db="EMBL/GenBank/DDBJ databases">
        <title>Transcriptome Assembly of Anthurium amnicola.</title>
        <authorList>
            <person name="Suzuki J."/>
        </authorList>
    </citation>
    <scope>NUCLEOTIDE SEQUENCE</scope>
</reference>